<protein>
    <recommendedName>
        <fullName evidence="3">Leucine rich repeat variant</fullName>
    </recommendedName>
</protein>
<evidence type="ECO:0000313" key="2">
    <source>
        <dbReference type="Proteomes" id="UP000280197"/>
    </source>
</evidence>
<name>A0A3Q9C8X3_9ACTN</name>
<dbReference type="SUPFAM" id="SSF48371">
    <property type="entry name" value="ARM repeat"/>
    <property type="match status" value="1"/>
</dbReference>
<dbReference type="EMBL" id="CP034463">
    <property type="protein sequence ID" value="AZP22522.1"/>
    <property type="molecule type" value="Genomic_DNA"/>
</dbReference>
<dbReference type="InterPro" id="IPR016024">
    <property type="entry name" value="ARM-type_fold"/>
</dbReference>
<dbReference type="AlphaFoldDB" id="A0A3Q9C8X3"/>
<reference evidence="1 2" key="1">
    <citation type="submission" date="2018-12" db="EMBL/GenBank/DDBJ databases">
        <authorList>
            <person name="Li K."/>
        </authorList>
    </citation>
    <scope>NUCLEOTIDE SEQUENCE [LARGE SCALE GENOMIC DNA]</scope>
    <source>
        <strain evidence="2">CR22</strain>
    </source>
</reference>
<sequence length="453" mass="49537">MVHLKQPRLSGLGRNLAAPVDVLVRLARHRAGRHGLETRKGQLPDAVVEALLTHGGRDSAVLLRGDRISPAMRHRIAEHPDPAIRDAHADFIRTMVECGVSTGMENLVEAYGRPPAELAAASDPKLRAIVAEAWRDRPMAVQLALLTDPDPGVRAAATRAKHPGVPPEQYARCLADPAVQANVARFLPLTSDQFARLVKTADKTVLQAVARNPHLTADMVVQLQDSADPSVRIAVAFSRHVTAETRDRLLALVEAEKAAGGVDAAVALDWPSYEPDWLRDAPLAERLSYLDCPHAVMRRVLADGRDLPDEAWQRLDDDPDVSVRRAAARRPDTPPQVLVRLLRAHGDVSHVRPLLVDHPNFPRQALRGFVDEPDPRVRVLALKDPELPVPVLRRFADFEEGFLRAGAARHPNVTAELLERLLADPEPSVADDAAANSVLTRAQMDSILTEAGL</sequence>
<evidence type="ECO:0008006" key="3">
    <source>
        <dbReference type="Google" id="ProtNLM"/>
    </source>
</evidence>
<dbReference type="Proteomes" id="UP000280197">
    <property type="component" value="Chromosome"/>
</dbReference>
<evidence type="ECO:0000313" key="1">
    <source>
        <dbReference type="EMBL" id="AZP22522.1"/>
    </source>
</evidence>
<dbReference type="Gene3D" id="1.25.10.10">
    <property type="entry name" value="Leucine-rich Repeat Variant"/>
    <property type="match status" value="2"/>
</dbReference>
<gene>
    <name evidence="1" type="ORF">EJC51_44490</name>
</gene>
<organism evidence="1 2">
    <name type="scientific">Streptomyces aquilus</name>
    <dbReference type="NCBI Taxonomy" id="2548456"/>
    <lineage>
        <taxon>Bacteria</taxon>
        <taxon>Bacillati</taxon>
        <taxon>Actinomycetota</taxon>
        <taxon>Actinomycetes</taxon>
        <taxon>Kitasatosporales</taxon>
        <taxon>Streptomycetaceae</taxon>
        <taxon>Streptomyces</taxon>
    </lineage>
</organism>
<accession>A0A3Q9C8X3</accession>
<dbReference type="RefSeq" id="WP_126276324.1">
    <property type="nucleotide sequence ID" value="NZ_CP034463.1"/>
</dbReference>
<proteinExistence type="predicted"/>
<keyword evidence="2" id="KW-1185">Reference proteome</keyword>
<dbReference type="KEGG" id="saqu:EJC51_44490"/>
<dbReference type="InterPro" id="IPR011989">
    <property type="entry name" value="ARM-like"/>
</dbReference>